<dbReference type="InterPro" id="IPR010987">
    <property type="entry name" value="Glutathione-S-Trfase_C-like"/>
</dbReference>
<dbReference type="STRING" id="1109443.G4T8Z5"/>
<dbReference type="InterPro" id="IPR040079">
    <property type="entry name" value="Glutathione_S-Trfase"/>
</dbReference>
<dbReference type="SFLD" id="SFLDG01150">
    <property type="entry name" value="Main.1:_Beta-like"/>
    <property type="match status" value="1"/>
</dbReference>
<protein>
    <submittedName>
        <fullName evidence="5">Related to URE2-nitrogen catabolite repression regulator</fullName>
    </submittedName>
</protein>
<evidence type="ECO:0000256" key="1">
    <source>
        <dbReference type="ARBA" id="ARBA00007409"/>
    </source>
</evidence>
<sequence>MSAPLTLYLAESGLNWLKLVVVMEELGLSYNEVILDFAKEEHKTEEYRKLNPNGRIPTLVDHSNNDEVVWESNAILKYIAERYDTEKKLLVTDDKEKADLDTWLFYQASHQGPTFGQAQWFMFYHTERIPSVIIRFQNEIKRIFGVLNDVLSKKEWLVGNKCTIADLAFIKYNDYAIHHLLPENFNVEREFPHLAAWHAKLMARPAVQYAFKHMDELDVGRERQHVTGMTHSAFAQSAVGIARRGIAAQAAKGEILSTA</sequence>
<accession>G4T8Z5</accession>
<proteinExistence type="inferred from homology"/>
<dbReference type="SUPFAM" id="SSF47616">
    <property type="entry name" value="GST C-terminal domain-like"/>
    <property type="match status" value="1"/>
</dbReference>
<dbReference type="Pfam" id="PF00043">
    <property type="entry name" value="GST_C"/>
    <property type="match status" value="1"/>
</dbReference>
<dbReference type="CDD" id="cd03048">
    <property type="entry name" value="GST_N_Ure2p_like"/>
    <property type="match status" value="1"/>
</dbReference>
<dbReference type="FunCoup" id="G4T8Z5">
    <property type="interactions" value="120"/>
</dbReference>
<dbReference type="PROSITE" id="PS50405">
    <property type="entry name" value="GST_CTER"/>
    <property type="match status" value="1"/>
</dbReference>
<evidence type="ECO:0000313" key="5">
    <source>
        <dbReference type="EMBL" id="CCA67788.1"/>
    </source>
</evidence>
<evidence type="ECO:0000313" key="6">
    <source>
        <dbReference type="Proteomes" id="UP000007148"/>
    </source>
</evidence>
<dbReference type="InterPro" id="IPR036282">
    <property type="entry name" value="Glutathione-S-Trfase_C_sf"/>
</dbReference>
<evidence type="ECO:0000259" key="3">
    <source>
        <dbReference type="PROSITE" id="PS50404"/>
    </source>
</evidence>
<gene>
    <name evidence="5" type="ORF">PIIN_01612</name>
</gene>
<dbReference type="OrthoDB" id="422574at2759"/>
<dbReference type="InterPro" id="IPR004045">
    <property type="entry name" value="Glutathione_S-Trfase_N"/>
</dbReference>
<dbReference type="SFLD" id="SFLDG00358">
    <property type="entry name" value="Main_(cytGST)"/>
    <property type="match status" value="2"/>
</dbReference>
<dbReference type="Pfam" id="PF02798">
    <property type="entry name" value="GST_N"/>
    <property type="match status" value="1"/>
</dbReference>
<dbReference type="EMBL" id="CAFZ01000019">
    <property type="protein sequence ID" value="CCA67788.1"/>
    <property type="molecule type" value="Genomic_DNA"/>
</dbReference>
<dbReference type="InParanoid" id="G4T8Z5"/>
<dbReference type="eggNOG" id="KOG0867">
    <property type="taxonomic scope" value="Eukaryota"/>
</dbReference>
<dbReference type="Proteomes" id="UP000007148">
    <property type="component" value="Unassembled WGS sequence"/>
</dbReference>
<dbReference type="PROSITE" id="PS50404">
    <property type="entry name" value="GST_NTER"/>
    <property type="match status" value="1"/>
</dbReference>
<dbReference type="HOGENOM" id="CLU_011226_6_1_1"/>
<dbReference type="PANTHER" id="PTHR44051:SF3">
    <property type="entry name" value="TRANSCRIPTIONAL REGULATOR URE2"/>
    <property type="match status" value="1"/>
</dbReference>
<dbReference type="InterPro" id="IPR036249">
    <property type="entry name" value="Thioredoxin-like_sf"/>
</dbReference>
<name>G4T8Z5_SERID</name>
<dbReference type="OMA" id="FPHFTRW"/>
<feature type="domain" description="GST C-terminal" evidence="4">
    <location>
        <begin position="93"/>
        <end position="229"/>
    </location>
</feature>
<dbReference type="SFLD" id="SFLDG01151">
    <property type="entry name" value="Main.2:_Nu-like"/>
    <property type="match status" value="1"/>
</dbReference>
<feature type="domain" description="GST N-terminal" evidence="3">
    <location>
        <begin position="3"/>
        <end position="87"/>
    </location>
</feature>
<keyword evidence="6" id="KW-1185">Reference proteome</keyword>
<dbReference type="PANTHER" id="PTHR44051">
    <property type="entry name" value="GLUTATHIONE S-TRANSFERASE-RELATED"/>
    <property type="match status" value="1"/>
</dbReference>
<organism evidence="5 6">
    <name type="scientific">Serendipita indica (strain DSM 11827)</name>
    <name type="common">Root endophyte fungus</name>
    <name type="synonym">Piriformospora indica</name>
    <dbReference type="NCBI Taxonomy" id="1109443"/>
    <lineage>
        <taxon>Eukaryota</taxon>
        <taxon>Fungi</taxon>
        <taxon>Dikarya</taxon>
        <taxon>Basidiomycota</taxon>
        <taxon>Agaricomycotina</taxon>
        <taxon>Agaricomycetes</taxon>
        <taxon>Sebacinales</taxon>
        <taxon>Serendipitaceae</taxon>
        <taxon>Serendipita</taxon>
    </lineage>
</organism>
<reference evidence="5 6" key="1">
    <citation type="journal article" date="2011" name="PLoS Pathog.">
        <title>Endophytic Life Strategies Decoded by Genome and Transcriptome Analyses of the Mutualistic Root Symbiont Piriformospora indica.</title>
        <authorList>
            <person name="Zuccaro A."/>
            <person name="Lahrmann U."/>
            <person name="Guldener U."/>
            <person name="Langen G."/>
            <person name="Pfiffi S."/>
            <person name="Biedenkopf D."/>
            <person name="Wong P."/>
            <person name="Samans B."/>
            <person name="Grimm C."/>
            <person name="Basiewicz M."/>
            <person name="Murat C."/>
            <person name="Martin F."/>
            <person name="Kogel K.H."/>
        </authorList>
    </citation>
    <scope>NUCLEOTIDE SEQUENCE [LARGE SCALE GENOMIC DNA]</scope>
    <source>
        <strain evidence="5 6">DSM 11827</strain>
    </source>
</reference>
<dbReference type="Gene3D" id="1.20.1050.130">
    <property type="match status" value="1"/>
</dbReference>
<evidence type="ECO:0000259" key="4">
    <source>
        <dbReference type="PROSITE" id="PS50405"/>
    </source>
</evidence>
<dbReference type="SUPFAM" id="SSF52833">
    <property type="entry name" value="Thioredoxin-like"/>
    <property type="match status" value="1"/>
</dbReference>
<dbReference type="SFLD" id="SFLDS00019">
    <property type="entry name" value="Glutathione_Transferase_(cytos"/>
    <property type="match status" value="2"/>
</dbReference>
<evidence type="ECO:0000256" key="2">
    <source>
        <dbReference type="RuleBase" id="RU003494"/>
    </source>
</evidence>
<dbReference type="InterPro" id="IPR004046">
    <property type="entry name" value="GST_C"/>
</dbReference>
<dbReference type="AlphaFoldDB" id="G4T8Z5"/>
<comment type="similarity">
    <text evidence="1 2">Belongs to the GST superfamily.</text>
</comment>
<comment type="caution">
    <text evidence="5">The sequence shown here is derived from an EMBL/GenBank/DDBJ whole genome shotgun (WGS) entry which is preliminary data.</text>
</comment>